<comment type="caution">
    <text evidence="1">The sequence shown here is derived from an EMBL/GenBank/DDBJ whole genome shotgun (WGS) entry which is preliminary data.</text>
</comment>
<protein>
    <submittedName>
        <fullName evidence="1">Uncharacterized protein</fullName>
    </submittedName>
</protein>
<accession>A0ACB8CJ22</accession>
<dbReference type="Proteomes" id="UP000821865">
    <property type="component" value="Chromosome 6"/>
</dbReference>
<sequence length="584" mass="63267">MGISAGNLAELLADQFAARPLALQAPPTEAAARSILSSYHHADSADAEKERLLECFNTIWGTGALPESWLVAVVTPILKSRKPAIALSSYGPVPLIFAACKAVERVALARLEWIAAQLPYFPEQQTGFRCQRCTADFISDESAGVTLEDAKATGDVAMLVLLDACLDRLGLNGCLGGFISAFLTGRTFRVREPRDITTGVPQGSVLSPSLFNMDLAGLPASSGGPTRRGTLVPGAEEVHAIHSVLATMGTRCSLTVSTANTEAMLVHPLASARRHAKQLKIASRALTWKQMYFPEQQTGFRRQRCTADSISDVVATLEDAKATGDVAMLVFLDVKSAFDGLPHAVIEACLDRLGLSGCLRRFIFRIPDQQNLPGARWTGTQRAQGYHDWRPTGIVLSPFLFNMALAGLPASLPAVPRFPVRCSIYADDVALWTRGAEEVHAIHSVLATTGTRCVTAFLGSICLTVSTAKTEAMLIHPVASARRYSKQLNAGRALPWRQVVTYLGLAMTTGSRGFLQQGAVSKLQQHGPVKSFSEVHRHEDARMTVSSTDRLSTQYTFLHKQETVMGAKVWSKPCLCWMEATLCF</sequence>
<organism evidence="1 2">
    <name type="scientific">Dermacentor silvarum</name>
    <name type="common">Tick</name>
    <dbReference type="NCBI Taxonomy" id="543639"/>
    <lineage>
        <taxon>Eukaryota</taxon>
        <taxon>Metazoa</taxon>
        <taxon>Ecdysozoa</taxon>
        <taxon>Arthropoda</taxon>
        <taxon>Chelicerata</taxon>
        <taxon>Arachnida</taxon>
        <taxon>Acari</taxon>
        <taxon>Parasitiformes</taxon>
        <taxon>Ixodida</taxon>
        <taxon>Ixodoidea</taxon>
        <taxon>Ixodidae</taxon>
        <taxon>Rhipicephalinae</taxon>
        <taxon>Dermacentor</taxon>
    </lineage>
</organism>
<proteinExistence type="predicted"/>
<gene>
    <name evidence="1" type="ORF">HPB49_001080</name>
</gene>
<evidence type="ECO:0000313" key="2">
    <source>
        <dbReference type="Proteomes" id="UP000821865"/>
    </source>
</evidence>
<keyword evidence="2" id="KW-1185">Reference proteome</keyword>
<evidence type="ECO:0000313" key="1">
    <source>
        <dbReference type="EMBL" id="KAH7944835.1"/>
    </source>
</evidence>
<reference evidence="1" key="1">
    <citation type="submission" date="2020-05" db="EMBL/GenBank/DDBJ databases">
        <title>Large-scale comparative analyses of tick genomes elucidate their genetic diversity and vector capacities.</title>
        <authorList>
            <person name="Jia N."/>
            <person name="Wang J."/>
            <person name="Shi W."/>
            <person name="Du L."/>
            <person name="Sun Y."/>
            <person name="Zhan W."/>
            <person name="Jiang J."/>
            <person name="Wang Q."/>
            <person name="Zhang B."/>
            <person name="Ji P."/>
            <person name="Sakyi L.B."/>
            <person name="Cui X."/>
            <person name="Yuan T."/>
            <person name="Jiang B."/>
            <person name="Yang W."/>
            <person name="Lam T.T.-Y."/>
            <person name="Chang Q."/>
            <person name="Ding S."/>
            <person name="Wang X."/>
            <person name="Zhu J."/>
            <person name="Ruan X."/>
            <person name="Zhao L."/>
            <person name="Wei J."/>
            <person name="Que T."/>
            <person name="Du C."/>
            <person name="Cheng J."/>
            <person name="Dai P."/>
            <person name="Han X."/>
            <person name="Huang E."/>
            <person name="Gao Y."/>
            <person name="Liu J."/>
            <person name="Shao H."/>
            <person name="Ye R."/>
            <person name="Li L."/>
            <person name="Wei W."/>
            <person name="Wang X."/>
            <person name="Wang C."/>
            <person name="Yang T."/>
            <person name="Huo Q."/>
            <person name="Li W."/>
            <person name="Guo W."/>
            <person name="Chen H."/>
            <person name="Zhou L."/>
            <person name="Ni X."/>
            <person name="Tian J."/>
            <person name="Zhou Y."/>
            <person name="Sheng Y."/>
            <person name="Liu T."/>
            <person name="Pan Y."/>
            <person name="Xia L."/>
            <person name="Li J."/>
            <person name="Zhao F."/>
            <person name="Cao W."/>
        </authorList>
    </citation>
    <scope>NUCLEOTIDE SEQUENCE</scope>
    <source>
        <strain evidence="1">Dsil-2018</strain>
    </source>
</reference>
<name>A0ACB8CJ22_DERSI</name>
<dbReference type="EMBL" id="CM023475">
    <property type="protein sequence ID" value="KAH7944835.1"/>
    <property type="molecule type" value="Genomic_DNA"/>
</dbReference>